<comment type="subcellular location">
    <subcellularLocation>
        <location evidence="1">Endomembrane system</location>
        <topology evidence="1">Multi-pass membrane protein</topology>
    </subcellularLocation>
    <subcellularLocation>
        <location evidence="8">Golgi apparatus membrane</location>
        <topology evidence="8">Multi-pass membrane protein</topology>
    </subcellularLocation>
</comment>
<accession>A0A0N4XU72</accession>
<dbReference type="GO" id="GO:0016788">
    <property type="term" value="F:hydrolase activity, acting on ester bonds"/>
    <property type="evidence" value="ECO:0007669"/>
    <property type="project" value="TreeGrafter"/>
</dbReference>
<feature type="transmembrane region" description="Helical" evidence="8">
    <location>
        <begin position="275"/>
        <end position="295"/>
    </location>
</feature>
<keyword evidence="4 8" id="KW-0812">Transmembrane</keyword>
<reference evidence="11" key="1">
    <citation type="submission" date="2017-02" db="UniProtKB">
        <authorList>
            <consortium name="WormBaseParasite"/>
        </authorList>
    </citation>
    <scope>IDENTIFICATION</scope>
</reference>
<feature type="transmembrane region" description="Helical" evidence="8">
    <location>
        <begin position="164"/>
        <end position="187"/>
    </location>
</feature>
<feature type="transmembrane region" description="Helical" evidence="8">
    <location>
        <begin position="301"/>
        <end position="318"/>
    </location>
</feature>
<sequence length="334" mass="38469">MYGGLAACVLLLGIFTRPVSGSRGDASSPYRSCVGKCIKELSCPDHMQSCGWSGECFGCRYDCMWKAVDIFIEKERPIPQFHELPGGIQFQEPASFIFSLLNFCGFLVFFRQIRKMRGLENARVWTMYSVIGLITWLCSAIFHARDCWVTEYLDYFSAFGFILFHTRLIVSNYLVDAFCVWICNGFVVRGSHISYDGEVYAVFGCSHVFILVIISLLVSVKINQRSFQKLFDYGYNMSVCLGVSAFTTIMYVLFIVGRWYQFNRLSPSDYMMIKIMIWTNCSVLLETLDFVPLFWTIDAHSLFHAATIPLPIYVGMYLRRHLEENEYVRLSKNV</sequence>
<evidence type="ECO:0000256" key="3">
    <source>
        <dbReference type="ARBA" id="ARBA00022502"/>
    </source>
</evidence>
<keyword evidence="8" id="KW-0333">Golgi apparatus</keyword>
<feature type="transmembrane region" description="Helical" evidence="8">
    <location>
        <begin position="234"/>
        <end position="254"/>
    </location>
</feature>
<keyword evidence="10" id="KW-1185">Reference proteome</keyword>
<evidence type="ECO:0000256" key="7">
    <source>
        <dbReference type="ARBA" id="ARBA00023136"/>
    </source>
</evidence>
<keyword evidence="5 8" id="KW-0732">Signal</keyword>
<dbReference type="GO" id="GO:0005789">
    <property type="term" value="C:endoplasmic reticulum membrane"/>
    <property type="evidence" value="ECO:0007669"/>
    <property type="project" value="TreeGrafter"/>
</dbReference>
<evidence type="ECO:0000256" key="1">
    <source>
        <dbReference type="ARBA" id="ARBA00004127"/>
    </source>
</evidence>
<protein>
    <recommendedName>
        <fullName evidence="8">Post-GPI attachment to proteins factor 3</fullName>
    </recommendedName>
</protein>
<feature type="transmembrane region" description="Helical" evidence="8">
    <location>
        <begin position="94"/>
        <end position="113"/>
    </location>
</feature>
<dbReference type="OMA" id="WNIWDIE"/>
<keyword evidence="6 8" id="KW-1133">Transmembrane helix</keyword>
<keyword evidence="3 8" id="KW-0337">GPI-anchor biosynthesis</keyword>
<evidence type="ECO:0000313" key="11">
    <source>
        <dbReference type="WBParaSite" id="NBR_0000623601-mRNA-1"/>
    </source>
</evidence>
<evidence type="ECO:0000313" key="9">
    <source>
        <dbReference type="EMBL" id="VDL69826.1"/>
    </source>
</evidence>
<gene>
    <name evidence="9" type="ORF">NBR_LOCUS6237</name>
</gene>
<dbReference type="AlphaFoldDB" id="A0A0N4XU72"/>
<evidence type="ECO:0000256" key="6">
    <source>
        <dbReference type="ARBA" id="ARBA00022989"/>
    </source>
</evidence>
<dbReference type="GO" id="GO:0000139">
    <property type="term" value="C:Golgi membrane"/>
    <property type="evidence" value="ECO:0007669"/>
    <property type="project" value="UniProtKB-SubCell"/>
</dbReference>
<proteinExistence type="inferred from homology"/>
<dbReference type="Proteomes" id="UP000271162">
    <property type="component" value="Unassembled WGS sequence"/>
</dbReference>
<evidence type="ECO:0000256" key="4">
    <source>
        <dbReference type="ARBA" id="ARBA00022692"/>
    </source>
</evidence>
<dbReference type="WBParaSite" id="NBR_0000623601-mRNA-1">
    <property type="protein sequence ID" value="NBR_0000623601-mRNA-1"/>
    <property type="gene ID" value="NBR_0000623601"/>
</dbReference>
<name>A0A0N4XU72_NIPBR</name>
<dbReference type="Pfam" id="PF04080">
    <property type="entry name" value="Per1"/>
    <property type="match status" value="1"/>
</dbReference>
<organism evidence="11">
    <name type="scientific">Nippostrongylus brasiliensis</name>
    <name type="common">Rat hookworm</name>
    <dbReference type="NCBI Taxonomy" id="27835"/>
    <lineage>
        <taxon>Eukaryota</taxon>
        <taxon>Metazoa</taxon>
        <taxon>Ecdysozoa</taxon>
        <taxon>Nematoda</taxon>
        <taxon>Chromadorea</taxon>
        <taxon>Rhabditida</taxon>
        <taxon>Rhabditina</taxon>
        <taxon>Rhabditomorpha</taxon>
        <taxon>Strongyloidea</taxon>
        <taxon>Heligmosomidae</taxon>
        <taxon>Nippostrongylus</taxon>
    </lineage>
</organism>
<dbReference type="PANTHER" id="PTHR13148">
    <property type="entry name" value="PER1-RELATED"/>
    <property type="match status" value="1"/>
</dbReference>
<comment type="function">
    <text evidence="8">Involved in the lipid remodeling steps of GPI-anchor maturation.</text>
</comment>
<feature type="transmembrane region" description="Helical" evidence="8">
    <location>
        <begin position="199"/>
        <end position="222"/>
    </location>
</feature>
<dbReference type="PANTHER" id="PTHR13148:SF0">
    <property type="entry name" value="POST-GPI ATTACHMENT TO PROTEINS FACTOR 3"/>
    <property type="match status" value="1"/>
</dbReference>
<dbReference type="STRING" id="27835.A0A0N4XU72"/>
<dbReference type="GO" id="GO:0006506">
    <property type="term" value="P:GPI anchor biosynthetic process"/>
    <property type="evidence" value="ECO:0007669"/>
    <property type="project" value="UniProtKB-KW"/>
</dbReference>
<evidence type="ECO:0000256" key="5">
    <source>
        <dbReference type="ARBA" id="ARBA00022729"/>
    </source>
</evidence>
<evidence type="ECO:0000256" key="8">
    <source>
        <dbReference type="RuleBase" id="RU365066"/>
    </source>
</evidence>
<evidence type="ECO:0000313" key="10">
    <source>
        <dbReference type="Proteomes" id="UP000271162"/>
    </source>
</evidence>
<dbReference type="InterPro" id="IPR007217">
    <property type="entry name" value="Per1-like"/>
</dbReference>
<keyword evidence="7 8" id="KW-0472">Membrane</keyword>
<feature type="chain" id="PRO_5043073247" description="Post-GPI attachment to proteins factor 3" evidence="8">
    <location>
        <begin position="22"/>
        <end position="334"/>
    </location>
</feature>
<reference evidence="9 10" key="2">
    <citation type="submission" date="2018-11" db="EMBL/GenBank/DDBJ databases">
        <authorList>
            <consortium name="Pathogen Informatics"/>
        </authorList>
    </citation>
    <scope>NUCLEOTIDE SEQUENCE [LARGE SCALE GENOMIC DNA]</scope>
</reference>
<feature type="transmembrane region" description="Helical" evidence="8">
    <location>
        <begin position="125"/>
        <end position="144"/>
    </location>
</feature>
<evidence type="ECO:0000256" key="2">
    <source>
        <dbReference type="ARBA" id="ARBA00006387"/>
    </source>
</evidence>
<feature type="signal peptide" evidence="8">
    <location>
        <begin position="1"/>
        <end position="21"/>
    </location>
</feature>
<comment type="similarity">
    <text evidence="2 8">Belongs to the PGAP3 family.</text>
</comment>
<dbReference type="EMBL" id="UYSL01019786">
    <property type="protein sequence ID" value="VDL69826.1"/>
    <property type="molecule type" value="Genomic_DNA"/>
</dbReference>